<gene>
    <name evidence="2" type="ORF">Q664_09265</name>
</gene>
<feature type="domain" description="Bacterial Ig-like" evidence="1">
    <location>
        <begin position="40"/>
        <end position="125"/>
    </location>
</feature>
<dbReference type="InterPro" id="IPR044016">
    <property type="entry name" value="Big_13"/>
</dbReference>
<evidence type="ECO:0000259" key="1">
    <source>
        <dbReference type="Pfam" id="PF19077"/>
    </source>
</evidence>
<reference evidence="2 3" key="1">
    <citation type="submission" date="2014-07" db="EMBL/GenBank/DDBJ databases">
        <title>Draft Genome Sequence of Gephyronic Acid Producer, Cystobacter violaceus Strain Cb vi76.</title>
        <authorList>
            <person name="Stevens D.C."/>
            <person name="Young J."/>
            <person name="Carmichael R."/>
            <person name="Tan J."/>
            <person name="Taylor R.E."/>
        </authorList>
    </citation>
    <scope>NUCLEOTIDE SEQUENCE [LARGE SCALE GENOMIC DNA]</scope>
    <source>
        <strain evidence="2 3">Cb vi76</strain>
    </source>
</reference>
<accession>A0A084SY34</accession>
<dbReference type="Proteomes" id="UP000028547">
    <property type="component" value="Unassembled WGS sequence"/>
</dbReference>
<dbReference type="EMBL" id="JPMI01000055">
    <property type="protein sequence ID" value="KFA93369.1"/>
    <property type="molecule type" value="Genomic_DNA"/>
</dbReference>
<dbReference type="PANTHER" id="PTHR34677:SF3">
    <property type="entry name" value="BACTERIAL IG-LIKE DOMAIN-CONTAINING PROTEIN"/>
    <property type="match status" value="1"/>
</dbReference>
<organism evidence="2 3">
    <name type="scientific">Archangium violaceum Cb vi76</name>
    <dbReference type="NCBI Taxonomy" id="1406225"/>
    <lineage>
        <taxon>Bacteria</taxon>
        <taxon>Pseudomonadati</taxon>
        <taxon>Myxococcota</taxon>
        <taxon>Myxococcia</taxon>
        <taxon>Myxococcales</taxon>
        <taxon>Cystobacterineae</taxon>
        <taxon>Archangiaceae</taxon>
        <taxon>Archangium</taxon>
    </lineage>
</organism>
<dbReference type="NCBIfam" id="NF033510">
    <property type="entry name" value="Ca_tandemer"/>
    <property type="match status" value="1"/>
</dbReference>
<dbReference type="PANTHER" id="PTHR34677">
    <property type="match status" value="1"/>
</dbReference>
<sequence>MRVVARDAAKNVSIFSNTVFFDVDTLAPTVGFTHPENSSTIRDNPLTISGTAETGSDVVITVLTDGGTPAEVAGAGGTVKAVGSPGAWRHEVPMSLSDGPYLLRAVATDAAGNTGTVSELRFTLDRTPPDTTITCPASEFTNADSVDFSVGAGGEAGVTYECVLLDGTVTTSLPSCSGPLPRGTREGKFTLLARARDALGNVDPYPASCTWTWDKTPPGKVTITNGPGRVTDSPLVVFEFAASDVLSGPVKYQCSVDGAAFAECSNPYSPPVALVGKGTHTLRVLAWDLAGNLTPIEQVESHTWEVDTGLPVARILPGSGAENPTNSLSATFNFELKVPLASVVEYYYILNDTTTNDLGQFTKASGDRVTLLLNDPGSYSLRVLARDTAKDIVTPRELQDIYYWTVDQVPPKVEIVRTPAQWERFTTADFEFSAPGEVSVAGFRCAISDCVSSVDASLDCSGVLLGPRASYQVQEGLKEGRNCLRVWSQDLAGNLSVESALYEWNVDTEKPEPPVIDSIGGELKVSTRFPVVDGNSEPFAEVALLLDNASEPVAFGVANGQGRWRAQIVSQEVFDGSHNLKARAKDRAGNEGRVSDPITLLVDSQSPAKVIGGGLGCASSGSGGALLALVGLAGLFGQGRRRRG</sequence>
<dbReference type="AlphaFoldDB" id="A0A084SY34"/>
<proteinExistence type="predicted"/>
<dbReference type="InterPro" id="IPR013783">
    <property type="entry name" value="Ig-like_fold"/>
</dbReference>
<comment type="caution">
    <text evidence="2">The sequence shown here is derived from an EMBL/GenBank/DDBJ whole genome shotgun (WGS) entry which is preliminary data.</text>
</comment>
<evidence type="ECO:0000313" key="3">
    <source>
        <dbReference type="Proteomes" id="UP000028547"/>
    </source>
</evidence>
<name>A0A084SY34_9BACT</name>
<dbReference type="Gene3D" id="2.60.40.10">
    <property type="entry name" value="Immunoglobulins"/>
    <property type="match status" value="1"/>
</dbReference>
<dbReference type="Gene3D" id="2.60.40.1800">
    <property type="match status" value="2"/>
</dbReference>
<protein>
    <recommendedName>
        <fullName evidence="1">Bacterial Ig-like domain-containing protein</fullName>
    </recommendedName>
</protein>
<dbReference type="Pfam" id="PF19077">
    <property type="entry name" value="Big_13"/>
    <property type="match status" value="1"/>
</dbReference>
<evidence type="ECO:0000313" key="2">
    <source>
        <dbReference type="EMBL" id="KFA93369.1"/>
    </source>
</evidence>